<organism evidence="2 3">
    <name type="scientific">Methylopila capsulata</name>
    <dbReference type="NCBI Taxonomy" id="61654"/>
    <lineage>
        <taxon>Bacteria</taxon>
        <taxon>Pseudomonadati</taxon>
        <taxon>Pseudomonadota</taxon>
        <taxon>Alphaproteobacteria</taxon>
        <taxon>Hyphomicrobiales</taxon>
        <taxon>Methylopilaceae</taxon>
        <taxon>Methylopila</taxon>
    </lineage>
</organism>
<feature type="region of interest" description="Disordered" evidence="1">
    <location>
        <begin position="1"/>
        <end position="21"/>
    </location>
</feature>
<feature type="compositionally biased region" description="Basic and acidic residues" evidence="1">
    <location>
        <begin position="1"/>
        <end position="11"/>
    </location>
</feature>
<reference evidence="2" key="2">
    <citation type="submission" date="2023-01" db="EMBL/GenBank/DDBJ databases">
        <authorList>
            <person name="Sun Q."/>
            <person name="Evtushenko L."/>
        </authorList>
    </citation>
    <scope>NUCLEOTIDE SEQUENCE</scope>
    <source>
        <strain evidence="2">VKM B-1606</strain>
    </source>
</reference>
<evidence type="ECO:0000256" key="1">
    <source>
        <dbReference type="SAM" id="MobiDB-lite"/>
    </source>
</evidence>
<name>A0A9W6IWJ6_9HYPH</name>
<reference evidence="2" key="1">
    <citation type="journal article" date="2014" name="Int. J. Syst. Evol. Microbiol.">
        <title>Complete genome sequence of Corynebacterium casei LMG S-19264T (=DSM 44701T), isolated from a smear-ripened cheese.</title>
        <authorList>
            <consortium name="US DOE Joint Genome Institute (JGI-PGF)"/>
            <person name="Walter F."/>
            <person name="Albersmeier A."/>
            <person name="Kalinowski J."/>
            <person name="Ruckert C."/>
        </authorList>
    </citation>
    <scope>NUCLEOTIDE SEQUENCE</scope>
    <source>
        <strain evidence="2">VKM B-1606</strain>
    </source>
</reference>
<comment type="caution">
    <text evidence="2">The sequence shown here is derived from an EMBL/GenBank/DDBJ whole genome shotgun (WGS) entry which is preliminary data.</text>
</comment>
<dbReference type="Proteomes" id="UP001143400">
    <property type="component" value="Unassembled WGS sequence"/>
</dbReference>
<protein>
    <submittedName>
        <fullName evidence="2">Uncharacterized protein</fullName>
    </submittedName>
</protein>
<proteinExistence type="predicted"/>
<accession>A0A9W6IWJ6</accession>
<gene>
    <name evidence="2" type="ORF">GCM10008170_26080</name>
</gene>
<evidence type="ECO:0000313" key="3">
    <source>
        <dbReference type="Proteomes" id="UP001143400"/>
    </source>
</evidence>
<dbReference type="EMBL" id="BSFF01000003">
    <property type="protein sequence ID" value="GLK56589.1"/>
    <property type="molecule type" value="Genomic_DNA"/>
</dbReference>
<dbReference type="AlphaFoldDB" id="A0A9W6IWJ6"/>
<sequence length="110" mass="12233">MVLAEAERRGDPQAAAEVASGQDRLHRLVDLSTGSHRMVAKREAGFREGRTVDCSRQQLDPEIRLEPARGGRYAAGVGDLHEGPQLFDVQFGVPDCATQLGRKRRYRITF</sequence>
<evidence type="ECO:0000313" key="2">
    <source>
        <dbReference type="EMBL" id="GLK56589.1"/>
    </source>
</evidence>